<evidence type="ECO:0000256" key="6">
    <source>
        <dbReference type="ARBA" id="ARBA00093337"/>
    </source>
</evidence>
<dbReference type="InterPro" id="IPR036322">
    <property type="entry name" value="WD40_repeat_dom_sf"/>
</dbReference>
<keyword evidence="2 8" id="KW-0853">WD repeat</keyword>
<name>A0ABD2N6U3_9CUCU</name>
<dbReference type="Gene3D" id="2.130.10.10">
    <property type="entry name" value="YVTN repeat-like/Quinoprotein amine dehydrogenase"/>
    <property type="match status" value="2"/>
</dbReference>
<dbReference type="PANTHER" id="PTHR16288">
    <property type="entry name" value="WD40 REPEAT PROTEIN 4"/>
    <property type="match status" value="1"/>
</dbReference>
<dbReference type="Pfam" id="PF00400">
    <property type="entry name" value="WD40"/>
    <property type="match status" value="2"/>
</dbReference>
<dbReference type="HAMAP" id="MF_03056">
    <property type="entry name" value="TRM82"/>
    <property type="match status" value="1"/>
</dbReference>
<sequence length="300" mass="33663">MVVKNWGQCIVFCSGHQLIIHNAEKTETITLPEAQSCENRNGKEHGNISNLCISKDSSLIAVSTENKQIVVFNKQLIVVKNFNVGRVSSQICFTPDNSLIVADKTGDVYLYNLSSEIISPLLLLGHMSVVLDVLVTDCGKYIITCDRDEKIRVSRFPNSYNIQSFCLGHKEFVIALKTIGNKLISASGDGTIKCWDYINGNELGMINVNESIDKQDIHKFCEEMNSEDIEVSALPITDMQLHSVDTHFFIGVSLFQQEKLLLYSMNSESFKVEFCKHIFVNSSYCFDLSGELLILTPEKL</sequence>
<comment type="function">
    <text evidence="6">Required for the Mettl1-dependent formation of N(7)-methylguanine at position 46 (m7G46) in tRNA. In the Mettl1-wuho methyltransferase complex, it is required to stabilize and induce conformational changes of the catalytic subunit. Required for binding of nanos mRNA and repression of translation by the mei-P26-bgcn-bam-sxl complex. May cooperate with mei-P26 and nanos to derepress the BMP signaling pathway. May cooperate with mei-P26 to suppress expression of a subset of microRNAs. May cooperate with mei-P26 to regulate bam expression levels in germline cells during gametogenesis. Required to promote mitosis to meiosis transition during gametogenesis. May regulate germline cell division in part by regulating ribosome biogenesis.</text>
</comment>
<evidence type="ECO:0000256" key="2">
    <source>
        <dbReference type="ARBA" id="ARBA00022574"/>
    </source>
</evidence>
<evidence type="ECO:0000313" key="10">
    <source>
        <dbReference type="EMBL" id="KAL3274500.1"/>
    </source>
</evidence>
<feature type="repeat" description="WD" evidence="9">
    <location>
        <begin position="166"/>
        <end position="205"/>
    </location>
</feature>
<keyword evidence="11" id="KW-1185">Reference proteome</keyword>
<gene>
    <name evidence="10" type="ORF">HHI36_015882</name>
</gene>
<dbReference type="InterPro" id="IPR001680">
    <property type="entry name" value="WD40_rpt"/>
</dbReference>
<comment type="subcellular location">
    <subcellularLocation>
        <location evidence="1 8">Nucleus</location>
    </subcellularLocation>
</comment>
<comment type="function">
    <text evidence="8">Required for the formation of N(7)-methylguanine at position 46 (m7G46) in tRNA. In the complex, it is required to stabilize and induce conformational changes of the catalytic subunit.</text>
</comment>
<comment type="caution">
    <text evidence="10">The sequence shown here is derived from an EMBL/GenBank/DDBJ whole genome shotgun (WGS) entry which is preliminary data.</text>
</comment>
<dbReference type="AlphaFoldDB" id="A0ABD2N6U3"/>
<dbReference type="InterPro" id="IPR015943">
    <property type="entry name" value="WD40/YVTN_repeat-like_dom_sf"/>
</dbReference>
<evidence type="ECO:0000313" key="11">
    <source>
        <dbReference type="Proteomes" id="UP001516400"/>
    </source>
</evidence>
<dbReference type="EMBL" id="JABFTP020000062">
    <property type="protein sequence ID" value="KAL3274500.1"/>
    <property type="molecule type" value="Genomic_DNA"/>
</dbReference>
<reference evidence="10 11" key="1">
    <citation type="journal article" date="2021" name="BMC Biol.">
        <title>Horizontally acquired antibacterial genes associated with adaptive radiation of ladybird beetles.</title>
        <authorList>
            <person name="Li H.S."/>
            <person name="Tang X.F."/>
            <person name="Huang Y.H."/>
            <person name="Xu Z.Y."/>
            <person name="Chen M.L."/>
            <person name="Du X.Y."/>
            <person name="Qiu B.Y."/>
            <person name="Chen P.T."/>
            <person name="Zhang W."/>
            <person name="Slipinski A."/>
            <person name="Escalona H.E."/>
            <person name="Waterhouse R.M."/>
            <person name="Zwick A."/>
            <person name="Pang H."/>
        </authorList>
    </citation>
    <scope>NUCLEOTIDE SEQUENCE [LARGE SCALE GENOMIC DNA]</scope>
    <source>
        <strain evidence="10">SYSU2018</strain>
    </source>
</reference>
<comment type="pathway">
    <text evidence="8">tRNA modification; N(7)-methylguanine-tRNA biosynthesis.</text>
</comment>
<comment type="subunit">
    <text evidence="7">Forms a heterodimer with the catalytic subunit Mettl1. Interacts with mei-P26 and weakly interacts with bgcn; required for the function or formation of the mei-P26-bgcn-bam-sxl complex. Interacts with nanos; may be involved in mei-P26-dependent derepression of the BMP signaling pathway. Interacts with Myc; the interaction may be mediated by mei-P26 and may be involved in the regulation of ribosome biogenesis.</text>
</comment>
<dbReference type="GO" id="GO:0106004">
    <property type="term" value="P:tRNA (guanine-N7)-methylation"/>
    <property type="evidence" value="ECO:0007669"/>
    <property type="project" value="UniProtKB-UniRule"/>
</dbReference>
<dbReference type="PROSITE" id="PS50082">
    <property type="entry name" value="WD_REPEATS_2"/>
    <property type="match status" value="1"/>
</dbReference>
<dbReference type="SMART" id="SM00320">
    <property type="entry name" value="WD40"/>
    <property type="match status" value="4"/>
</dbReference>
<dbReference type="InterPro" id="IPR028884">
    <property type="entry name" value="Trm82"/>
</dbReference>
<evidence type="ECO:0000256" key="4">
    <source>
        <dbReference type="ARBA" id="ARBA00022737"/>
    </source>
</evidence>
<evidence type="ECO:0000256" key="1">
    <source>
        <dbReference type="ARBA" id="ARBA00004123"/>
    </source>
</evidence>
<evidence type="ECO:0008006" key="12">
    <source>
        <dbReference type="Google" id="ProtNLM"/>
    </source>
</evidence>
<keyword evidence="3 8" id="KW-0819">tRNA processing</keyword>
<proteinExistence type="inferred from homology"/>
<comment type="similarity">
    <text evidence="8">Belongs to the WD repeat TRM82 family.</text>
</comment>
<dbReference type="GO" id="GO:0005634">
    <property type="term" value="C:nucleus"/>
    <property type="evidence" value="ECO:0007669"/>
    <property type="project" value="UniProtKB-SubCell"/>
</dbReference>
<dbReference type="SUPFAM" id="SSF50978">
    <property type="entry name" value="WD40 repeat-like"/>
    <property type="match status" value="1"/>
</dbReference>
<evidence type="ECO:0000256" key="5">
    <source>
        <dbReference type="ARBA" id="ARBA00023242"/>
    </source>
</evidence>
<dbReference type="PANTHER" id="PTHR16288:SF0">
    <property type="entry name" value="TRNA (GUANINE-N(7)-)-METHYLTRANSFERASE NON-CATALYTIC SUBUNIT WDR4"/>
    <property type="match status" value="1"/>
</dbReference>
<organism evidence="10 11">
    <name type="scientific">Cryptolaemus montrouzieri</name>
    <dbReference type="NCBI Taxonomy" id="559131"/>
    <lineage>
        <taxon>Eukaryota</taxon>
        <taxon>Metazoa</taxon>
        <taxon>Ecdysozoa</taxon>
        <taxon>Arthropoda</taxon>
        <taxon>Hexapoda</taxon>
        <taxon>Insecta</taxon>
        <taxon>Pterygota</taxon>
        <taxon>Neoptera</taxon>
        <taxon>Endopterygota</taxon>
        <taxon>Coleoptera</taxon>
        <taxon>Polyphaga</taxon>
        <taxon>Cucujiformia</taxon>
        <taxon>Coccinelloidea</taxon>
        <taxon>Coccinellidae</taxon>
        <taxon>Scymninae</taxon>
        <taxon>Scymnini</taxon>
        <taxon>Cryptolaemus</taxon>
    </lineage>
</organism>
<evidence type="ECO:0000256" key="3">
    <source>
        <dbReference type="ARBA" id="ARBA00022694"/>
    </source>
</evidence>
<evidence type="ECO:0000256" key="8">
    <source>
        <dbReference type="HAMAP-Rule" id="MF_03056"/>
    </source>
</evidence>
<protein>
    <recommendedName>
        <fullName evidence="12">WD repeat-containing protein 4 homolog</fullName>
    </recommendedName>
</protein>
<evidence type="ECO:0000256" key="7">
    <source>
        <dbReference type="ARBA" id="ARBA00093542"/>
    </source>
</evidence>
<accession>A0ABD2N6U3</accession>
<dbReference type="Proteomes" id="UP001516400">
    <property type="component" value="Unassembled WGS sequence"/>
</dbReference>
<keyword evidence="5 8" id="KW-0539">Nucleus</keyword>
<keyword evidence="4 8" id="KW-0677">Repeat</keyword>
<evidence type="ECO:0000256" key="9">
    <source>
        <dbReference type="PROSITE-ProRule" id="PRU00221"/>
    </source>
</evidence>